<accession>A0ABR3WFR8</accession>
<protein>
    <submittedName>
        <fullName evidence="2">Uncharacterized protein</fullName>
    </submittedName>
</protein>
<feature type="compositionally biased region" description="Polar residues" evidence="1">
    <location>
        <begin position="153"/>
        <end position="165"/>
    </location>
</feature>
<evidence type="ECO:0000313" key="3">
    <source>
        <dbReference type="Proteomes" id="UP001586593"/>
    </source>
</evidence>
<proteinExistence type="predicted"/>
<dbReference type="EMBL" id="JAZHXJ010000454">
    <property type="protein sequence ID" value="KAL1860557.1"/>
    <property type="molecule type" value="Genomic_DNA"/>
</dbReference>
<organism evidence="2 3">
    <name type="scientific">Phialemonium thermophilum</name>
    <dbReference type="NCBI Taxonomy" id="223376"/>
    <lineage>
        <taxon>Eukaryota</taxon>
        <taxon>Fungi</taxon>
        <taxon>Dikarya</taxon>
        <taxon>Ascomycota</taxon>
        <taxon>Pezizomycotina</taxon>
        <taxon>Sordariomycetes</taxon>
        <taxon>Sordariomycetidae</taxon>
        <taxon>Cephalothecales</taxon>
        <taxon>Cephalothecaceae</taxon>
        <taxon>Phialemonium</taxon>
    </lineage>
</organism>
<comment type="caution">
    <text evidence="2">The sequence shown here is derived from an EMBL/GenBank/DDBJ whole genome shotgun (WGS) entry which is preliminary data.</text>
</comment>
<evidence type="ECO:0000313" key="2">
    <source>
        <dbReference type="EMBL" id="KAL1860557.1"/>
    </source>
</evidence>
<feature type="region of interest" description="Disordered" evidence="1">
    <location>
        <begin position="153"/>
        <end position="186"/>
    </location>
</feature>
<dbReference type="Proteomes" id="UP001586593">
    <property type="component" value="Unassembled WGS sequence"/>
</dbReference>
<gene>
    <name evidence="2" type="ORF">VTK73DRAFT_7284</name>
</gene>
<reference evidence="2 3" key="1">
    <citation type="journal article" date="2024" name="Commun. Biol.">
        <title>Comparative genomic analysis of thermophilic fungi reveals convergent evolutionary adaptations and gene losses.</title>
        <authorList>
            <person name="Steindorff A.S."/>
            <person name="Aguilar-Pontes M.V."/>
            <person name="Robinson A.J."/>
            <person name="Andreopoulos B."/>
            <person name="LaButti K."/>
            <person name="Kuo A."/>
            <person name="Mondo S."/>
            <person name="Riley R."/>
            <person name="Otillar R."/>
            <person name="Haridas S."/>
            <person name="Lipzen A."/>
            <person name="Grimwood J."/>
            <person name="Schmutz J."/>
            <person name="Clum A."/>
            <person name="Reid I.D."/>
            <person name="Moisan M.C."/>
            <person name="Butler G."/>
            <person name="Nguyen T.T.M."/>
            <person name="Dewar K."/>
            <person name="Conant G."/>
            <person name="Drula E."/>
            <person name="Henrissat B."/>
            <person name="Hansel C."/>
            <person name="Singer S."/>
            <person name="Hutchinson M.I."/>
            <person name="de Vries R.P."/>
            <person name="Natvig D.O."/>
            <person name="Powell A.J."/>
            <person name="Tsang A."/>
            <person name="Grigoriev I.V."/>
        </authorList>
    </citation>
    <scope>NUCLEOTIDE SEQUENCE [LARGE SCALE GENOMIC DNA]</scope>
    <source>
        <strain evidence="2 3">ATCC 24622</strain>
    </source>
</reference>
<keyword evidence="3" id="KW-1185">Reference proteome</keyword>
<sequence>MLMVPLDHGPPAAPDRTTGFALSALAPDPIAKSAHFSHSRVGGQLQEDGQRRTYLEAITVGNHCCTATVKQQSYALGKHHRDQQLDGRMLDCGWMMHGTSRPGRLGAGASLSYERGWPNGLNWVAHDRLDGSFSPTDECHTVAWVVPIAGTSTWSREGRPNASTSRGDDAGEGTAWMDASSGSSLS</sequence>
<evidence type="ECO:0000256" key="1">
    <source>
        <dbReference type="SAM" id="MobiDB-lite"/>
    </source>
</evidence>
<name>A0ABR3WFR8_9PEZI</name>